<reference evidence="2" key="1">
    <citation type="submission" date="2020-05" db="EMBL/GenBank/DDBJ databases">
        <authorList>
            <person name="Chiriac C."/>
            <person name="Salcher M."/>
            <person name="Ghai R."/>
            <person name="Kavagutti S V."/>
        </authorList>
    </citation>
    <scope>NUCLEOTIDE SEQUENCE</scope>
</reference>
<protein>
    <submittedName>
        <fullName evidence="2">Uncharacterized protein</fullName>
    </submittedName>
</protein>
<dbReference type="EMBL" id="LR797246">
    <property type="protein sequence ID" value="CAB4195667.1"/>
    <property type="molecule type" value="Genomic_DNA"/>
</dbReference>
<accession>A0A6J5RN38</accession>
<gene>
    <name evidence="2" type="ORF">UFOVP1299_26</name>
</gene>
<evidence type="ECO:0000313" key="2">
    <source>
        <dbReference type="EMBL" id="CAB4195667.1"/>
    </source>
</evidence>
<evidence type="ECO:0000256" key="1">
    <source>
        <dbReference type="SAM" id="MobiDB-lite"/>
    </source>
</evidence>
<name>A0A6J5RN38_9CAUD</name>
<sequence length="237" mass="24974">MTTTGDTYDIPIHLVLRITASVKECANEQALCAQTSGLRCPGSRPLRKIAATLDEASQHRMCGTTKMLMKETALKLLDSAKTVVALSLAGAIGSATAMSKRTLHNIKGRISISKARGDLIDASVGDITAGNQEQDAEDEAEDAACVDAKTILQSRKKAGATKPTETPVKRGASTAGPITPLKPGILPKPSVIDVTTDKHTVNVCEDRTKIPGEVVKTPIPPITRCDGGVCMTTEETK</sequence>
<proteinExistence type="predicted"/>
<feature type="region of interest" description="Disordered" evidence="1">
    <location>
        <begin position="156"/>
        <end position="184"/>
    </location>
</feature>
<organism evidence="2">
    <name type="scientific">uncultured Caudovirales phage</name>
    <dbReference type="NCBI Taxonomy" id="2100421"/>
    <lineage>
        <taxon>Viruses</taxon>
        <taxon>Duplodnaviria</taxon>
        <taxon>Heunggongvirae</taxon>
        <taxon>Uroviricota</taxon>
        <taxon>Caudoviricetes</taxon>
        <taxon>Peduoviridae</taxon>
        <taxon>Maltschvirus</taxon>
        <taxon>Maltschvirus maltsch</taxon>
    </lineage>
</organism>